<dbReference type="EMBL" id="CAKMTQ010000021">
    <property type="protein sequence ID" value="CAH1530242.1"/>
    <property type="molecule type" value="Genomic_DNA"/>
</dbReference>
<accession>A0AAU9Q5M3</accession>
<dbReference type="AlphaFoldDB" id="A0AAU9Q5M3"/>
<dbReference type="Proteomes" id="UP001295420">
    <property type="component" value="Unassembled WGS sequence"/>
</dbReference>
<reference evidence="1" key="1">
    <citation type="submission" date="2022-01" db="EMBL/GenBank/DDBJ databases">
        <authorList>
            <person name="Lagorce A."/>
        </authorList>
    </citation>
    <scope>NUCLEOTIDE SEQUENCE</scope>
    <source>
        <strain evidence="1">Th15_F1_D04</strain>
    </source>
</reference>
<evidence type="ECO:0000313" key="2">
    <source>
        <dbReference type="Proteomes" id="UP001295420"/>
    </source>
</evidence>
<comment type="caution">
    <text evidence="1">The sequence shown here is derived from an EMBL/GenBank/DDBJ whole genome shotgun (WGS) entry which is preliminary data.</text>
</comment>
<dbReference type="RefSeq" id="WP_409931111.1">
    <property type="nucleotide sequence ID" value="NZ_CAKMTQ010000021.1"/>
</dbReference>
<evidence type="ECO:0008006" key="3">
    <source>
        <dbReference type="Google" id="ProtNLM"/>
    </source>
</evidence>
<organism evidence="1 2">
    <name type="scientific">Vibrio owensii</name>
    <dbReference type="NCBI Taxonomy" id="696485"/>
    <lineage>
        <taxon>Bacteria</taxon>
        <taxon>Pseudomonadati</taxon>
        <taxon>Pseudomonadota</taxon>
        <taxon>Gammaproteobacteria</taxon>
        <taxon>Vibrionales</taxon>
        <taxon>Vibrionaceae</taxon>
        <taxon>Vibrio</taxon>
    </lineage>
</organism>
<evidence type="ECO:0000313" key="1">
    <source>
        <dbReference type="EMBL" id="CAH1530242.1"/>
    </source>
</evidence>
<protein>
    <recommendedName>
        <fullName evidence="3">Type III secretion protein</fullName>
    </recommendedName>
</protein>
<gene>
    <name evidence="1" type="ORF">THF1D04_280003</name>
</gene>
<sequence>MNNIPRDFYNSITQALTHRAENPSSIQPERQQMKQHLQQEEQFYSSSKARNSRVFAHSLNQVNDNLISHEHKGFPAQKAEGYINLASDVYRGKRSNASAFAESSGQWLDAFRSAATQKDKIDCAVGAGMNAGGALFAGALDSNDYKTGKAFHSVKE</sequence>
<proteinExistence type="predicted"/>
<name>A0AAU9Q5M3_9VIBR</name>